<keyword evidence="5" id="KW-1185">Reference proteome</keyword>
<evidence type="ECO:0000259" key="3">
    <source>
        <dbReference type="Pfam" id="PF13581"/>
    </source>
</evidence>
<evidence type="ECO:0000313" key="5">
    <source>
        <dbReference type="Proteomes" id="UP000189004"/>
    </source>
</evidence>
<sequence>MTDMVGTLPQRVTDSEVRAPITLSRSPSHHPGHAMRVPGLPEQAHALRGRLTAVVPYSVTDTVLTLASELFNNAVTHSRSGDEGGEVVVAVNRLPGRIQVKVVDQGPRDAGASSPHLRPVDPGREGGLGLRLVDAEADRWGTFHDGNRTTVWFELDLPHAQA</sequence>
<keyword evidence="4" id="KW-0808">Transferase</keyword>
<dbReference type="Pfam" id="PF13581">
    <property type="entry name" value="HATPase_c_2"/>
    <property type="match status" value="1"/>
</dbReference>
<dbReference type="STRING" id="501010.NOSIN_24745"/>
<organism evidence="4 5">
    <name type="scientific">Nocardiopsis sinuspersici</name>
    <dbReference type="NCBI Taxonomy" id="501010"/>
    <lineage>
        <taxon>Bacteria</taxon>
        <taxon>Bacillati</taxon>
        <taxon>Actinomycetota</taxon>
        <taxon>Actinomycetes</taxon>
        <taxon>Streptosporangiales</taxon>
        <taxon>Nocardiopsidaceae</taxon>
        <taxon>Nocardiopsis</taxon>
    </lineage>
</organism>
<dbReference type="PANTHER" id="PTHR35526">
    <property type="entry name" value="ANTI-SIGMA-F FACTOR RSBW-RELATED"/>
    <property type="match status" value="1"/>
</dbReference>
<dbReference type="RefSeq" id="WP_077693084.1">
    <property type="nucleotide sequence ID" value="NZ_MCOK01000001.1"/>
</dbReference>
<comment type="caution">
    <text evidence="4">The sequence shown here is derived from an EMBL/GenBank/DDBJ whole genome shotgun (WGS) entry which is preliminary data.</text>
</comment>
<dbReference type="InterPro" id="IPR036890">
    <property type="entry name" value="HATPase_C_sf"/>
</dbReference>
<evidence type="ECO:0000256" key="1">
    <source>
        <dbReference type="ARBA" id="ARBA00022527"/>
    </source>
</evidence>
<dbReference type="AlphaFoldDB" id="A0A1V3C7M8"/>
<keyword evidence="4" id="KW-0418">Kinase</keyword>
<accession>A0A1V3C7M8</accession>
<dbReference type="OrthoDB" id="3530473at2"/>
<protein>
    <submittedName>
        <fullName evidence="4">Serine/threonine protein kinase</fullName>
    </submittedName>
</protein>
<evidence type="ECO:0000256" key="2">
    <source>
        <dbReference type="SAM" id="MobiDB-lite"/>
    </source>
</evidence>
<keyword evidence="1 4" id="KW-0723">Serine/threonine-protein kinase</keyword>
<gene>
    <name evidence="4" type="ORF">NOSIN_24745</name>
</gene>
<dbReference type="SUPFAM" id="SSF55874">
    <property type="entry name" value="ATPase domain of HSP90 chaperone/DNA topoisomerase II/histidine kinase"/>
    <property type="match status" value="1"/>
</dbReference>
<proteinExistence type="predicted"/>
<dbReference type="CDD" id="cd16936">
    <property type="entry name" value="HATPase_RsbW-like"/>
    <property type="match status" value="1"/>
</dbReference>
<dbReference type="Proteomes" id="UP000189004">
    <property type="component" value="Unassembled WGS sequence"/>
</dbReference>
<feature type="region of interest" description="Disordered" evidence="2">
    <location>
        <begin position="106"/>
        <end position="125"/>
    </location>
</feature>
<dbReference type="GO" id="GO:0004674">
    <property type="term" value="F:protein serine/threonine kinase activity"/>
    <property type="evidence" value="ECO:0007669"/>
    <property type="project" value="UniProtKB-KW"/>
</dbReference>
<dbReference type="EMBL" id="MCOK01000001">
    <property type="protein sequence ID" value="OOC56642.1"/>
    <property type="molecule type" value="Genomic_DNA"/>
</dbReference>
<dbReference type="Gene3D" id="3.30.565.10">
    <property type="entry name" value="Histidine kinase-like ATPase, C-terminal domain"/>
    <property type="match status" value="1"/>
</dbReference>
<dbReference type="InterPro" id="IPR003594">
    <property type="entry name" value="HATPase_dom"/>
</dbReference>
<name>A0A1V3C7M8_9ACTN</name>
<dbReference type="InterPro" id="IPR050267">
    <property type="entry name" value="Anti-sigma-factor_SerPK"/>
</dbReference>
<feature type="domain" description="Histidine kinase/HSP90-like ATPase" evidence="3">
    <location>
        <begin position="38"/>
        <end position="153"/>
    </location>
</feature>
<dbReference type="PANTHER" id="PTHR35526:SF3">
    <property type="entry name" value="ANTI-SIGMA-F FACTOR RSBW"/>
    <property type="match status" value="1"/>
</dbReference>
<evidence type="ECO:0000313" key="4">
    <source>
        <dbReference type="EMBL" id="OOC56642.1"/>
    </source>
</evidence>
<reference evidence="5" key="1">
    <citation type="submission" date="2016-08" db="EMBL/GenBank/DDBJ databases">
        <authorList>
            <person name="Tokovenko B."/>
            <person name="Kalinowski J."/>
        </authorList>
    </citation>
    <scope>NUCLEOTIDE SEQUENCE [LARGE SCALE GENOMIC DNA]</scope>
    <source>
        <strain evidence="5">UTMC102</strain>
    </source>
</reference>